<reference evidence="2" key="2">
    <citation type="submission" date="2004-02" db="EMBL/GenBank/DDBJ databases">
        <authorList>
            <consortium name="Genoscope"/>
            <consortium name="Whitehead Institute Centre for Genome Research"/>
        </authorList>
    </citation>
    <scope>NUCLEOTIDE SEQUENCE</scope>
</reference>
<dbReference type="AlphaFoldDB" id="Q4S2V3"/>
<accession>Q4S2V3</accession>
<proteinExistence type="predicted"/>
<feature type="region of interest" description="Disordered" evidence="1">
    <location>
        <begin position="1"/>
        <end position="34"/>
    </location>
</feature>
<gene>
    <name evidence="2" type="ORF">GSTENG00024915001</name>
</gene>
<feature type="compositionally biased region" description="Basic and acidic residues" evidence="1">
    <location>
        <begin position="1"/>
        <end position="17"/>
    </location>
</feature>
<reference evidence="2" key="1">
    <citation type="journal article" date="2004" name="Nature">
        <title>Genome duplication in the teleost fish Tetraodon nigroviridis reveals the early vertebrate proto-karyotype.</title>
        <authorList>
            <person name="Jaillon O."/>
            <person name="Aury J.-M."/>
            <person name="Brunet F."/>
            <person name="Petit J.-L."/>
            <person name="Stange-Thomann N."/>
            <person name="Mauceli E."/>
            <person name="Bouneau L."/>
            <person name="Fischer C."/>
            <person name="Ozouf-Costaz C."/>
            <person name="Bernot A."/>
            <person name="Nicaud S."/>
            <person name="Jaffe D."/>
            <person name="Fisher S."/>
            <person name="Lutfalla G."/>
            <person name="Dossat C."/>
            <person name="Segurens B."/>
            <person name="Dasilva C."/>
            <person name="Salanoubat M."/>
            <person name="Levy M."/>
            <person name="Boudet N."/>
            <person name="Castellano S."/>
            <person name="Anthouard V."/>
            <person name="Jubin C."/>
            <person name="Castelli V."/>
            <person name="Katinka M."/>
            <person name="Vacherie B."/>
            <person name="Biemont C."/>
            <person name="Skalli Z."/>
            <person name="Cattolico L."/>
            <person name="Poulain J."/>
            <person name="De Berardinis V."/>
            <person name="Cruaud C."/>
            <person name="Duprat S."/>
            <person name="Brottier P."/>
            <person name="Coutanceau J.-P."/>
            <person name="Gouzy J."/>
            <person name="Parra G."/>
            <person name="Lardier G."/>
            <person name="Chapple C."/>
            <person name="McKernan K.J."/>
            <person name="McEwan P."/>
            <person name="Bosak S."/>
            <person name="Kellis M."/>
            <person name="Volff J.-N."/>
            <person name="Guigo R."/>
            <person name="Zody M.C."/>
            <person name="Mesirov J."/>
            <person name="Lindblad-Toh K."/>
            <person name="Birren B."/>
            <person name="Nusbaum C."/>
            <person name="Kahn D."/>
            <person name="Robinson-Rechavi M."/>
            <person name="Laudet V."/>
            <person name="Schachter V."/>
            <person name="Quetier F."/>
            <person name="Saurin W."/>
            <person name="Scarpelli C."/>
            <person name="Wincker P."/>
            <person name="Lander E.S."/>
            <person name="Weissenbach J."/>
            <person name="Roest Crollius H."/>
        </authorList>
    </citation>
    <scope>NUCLEOTIDE SEQUENCE [LARGE SCALE GENOMIC DNA]</scope>
</reference>
<comment type="caution">
    <text evidence="2">The sequence shown here is derived from an EMBL/GenBank/DDBJ whole genome shotgun (WGS) entry which is preliminary data.</text>
</comment>
<protein>
    <submittedName>
        <fullName evidence="2">(spotted green pufferfish) hypothetical protein</fullName>
    </submittedName>
</protein>
<dbReference type="EMBL" id="CAAE01014759">
    <property type="protein sequence ID" value="CAG05029.1"/>
    <property type="molecule type" value="Genomic_DNA"/>
</dbReference>
<organism evidence="2">
    <name type="scientific">Tetraodon nigroviridis</name>
    <name type="common">Spotted green pufferfish</name>
    <name type="synonym">Chelonodon nigroviridis</name>
    <dbReference type="NCBI Taxonomy" id="99883"/>
    <lineage>
        <taxon>Eukaryota</taxon>
        <taxon>Metazoa</taxon>
        <taxon>Chordata</taxon>
        <taxon>Craniata</taxon>
        <taxon>Vertebrata</taxon>
        <taxon>Euteleostomi</taxon>
        <taxon>Actinopterygii</taxon>
        <taxon>Neopterygii</taxon>
        <taxon>Teleostei</taxon>
        <taxon>Neoteleostei</taxon>
        <taxon>Acanthomorphata</taxon>
        <taxon>Eupercaria</taxon>
        <taxon>Tetraodontiformes</taxon>
        <taxon>Tetradontoidea</taxon>
        <taxon>Tetraodontidae</taxon>
        <taxon>Tetraodon</taxon>
    </lineage>
</organism>
<feature type="region of interest" description="Disordered" evidence="1">
    <location>
        <begin position="75"/>
        <end position="96"/>
    </location>
</feature>
<name>Q4S2V3_TETNG</name>
<evidence type="ECO:0000313" key="2">
    <source>
        <dbReference type="EMBL" id="CAG05029.1"/>
    </source>
</evidence>
<dbReference type="KEGG" id="tng:GSTEN00024915G001"/>
<evidence type="ECO:0000256" key="1">
    <source>
        <dbReference type="SAM" id="MobiDB-lite"/>
    </source>
</evidence>
<sequence>MGNLHRDSELMSEREEGGWEDGGMEGWRPGPGNQAEFVKKREWWEMEVTNSEGERLADEWKGKRRRKREMGTWAERRGHKEGRMETERGAGRISLC</sequence>
<feature type="compositionally biased region" description="Basic and acidic residues" evidence="1">
    <location>
        <begin position="75"/>
        <end position="90"/>
    </location>
</feature>